<protein>
    <submittedName>
        <fullName evidence="2">Uncharacterized protein</fullName>
    </submittedName>
</protein>
<dbReference type="Gramene" id="mRNA:HanXRQr2_Chr14g0638471">
    <property type="protein sequence ID" value="CDS:HanXRQr2_Chr14g0638471.1"/>
    <property type="gene ID" value="HanXRQr2_Chr14g0638471"/>
</dbReference>
<reference evidence="2" key="2">
    <citation type="submission" date="2020-06" db="EMBL/GenBank/DDBJ databases">
        <title>Helianthus annuus Genome sequencing and assembly Release 2.</title>
        <authorList>
            <person name="Gouzy J."/>
            <person name="Langlade N."/>
            <person name="Munos S."/>
        </authorList>
    </citation>
    <scope>NUCLEOTIDE SEQUENCE</scope>
    <source>
        <tissue evidence="2">Leaves</tissue>
    </source>
</reference>
<dbReference type="AlphaFoldDB" id="A0A9K3E9W1"/>
<reference evidence="2" key="1">
    <citation type="journal article" date="2017" name="Nature">
        <title>The sunflower genome provides insights into oil metabolism, flowering and Asterid evolution.</title>
        <authorList>
            <person name="Badouin H."/>
            <person name="Gouzy J."/>
            <person name="Grassa C.J."/>
            <person name="Murat F."/>
            <person name="Staton S.E."/>
            <person name="Cottret L."/>
            <person name="Lelandais-Briere C."/>
            <person name="Owens G.L."/>
            <person name="Carrere S."/>
            <person name="Mayjonade B."/>
            <person name="Legrand L."/>
            <person name="Gill N."/>
            <person name="Kane N.C."/>
            <person name="Bowers J.E."/>
            <person name="Hubner S."/>
            <person name="Bellec A."/>
            <person name="Berard A."/>
            <person name="Berges H."/>
            <person name="Blanchet N."/>
            <person name="Boniface M.C."/>
            <person name="Brunel D."/>
            <person name="Catrice O."/>
            <person name="Chaidir N."/>
            <person name="Claudel C."/>
            <person name="Donnadieu C."/>
            <person name="Faraut T."/>
            <person name="Fievet G."/>
            <person name="Helmstetter N."/>
            <person name="King M."/>
            <person name="Knapp S.J."/>
            <person name="Lai Z."/>
            <person name="Le Paslier M.C."/>
            <person name="Lippi Y."/>
            <person name="Lorenzon L."/>
            <person name="Mandel J.R."/>
            <person name="Marage G."/>
            <person name="Marchand G."/>
            <person name="Marquand E."/>
            <person name="Bret-Mestries E."/>
            <person name="Morien E."/>
            <person name="Nambeesan S."/>
            <person name="Nguyen T."/>
            <person name="Pegot-Espagnet P."/>
            <person name="Pouilly N."/>
            <person name="Raftis F."/>
            <person name="Sallet E."/>
            <person name="Schiex T."/>
            <person name="Thomas J."/>
            <person name="Vandecasteele C."/>
            <person name="Vares D."/>
            <person name="Vear F."/>
            <person name="Vautrin S."/>
            <person name="Crespi M."/>
            <person name="Mangin B."/>
            <person name="Burke J.M."/>
            <person name="Salse J."/>
            <person name="Munos S."/>
            <person name="Vincourt P."/>
            <person name="Rieseberg L.H."/>
            <person name="Langlade N.B."/>
        </authorList>
    </citation>
    <scope>NUCLEOTIDE SEQUENCE</scope>
    <source>
        <tissue evidence="2">Leaves</tissue>
    </source>
</reference>
<sequence length="94" mass="9736">MHKGMIKRAKPATTATGVTNATTFGFLLFGFFGVGCLALRGAAPPPPPEPRVLPVSEPRVPPVIPLLVGGESWLLSGGEPVGELVLGPVFGEFD</sequence>
<keyword evidence="1" id="KW-1133">Transmembrane helix</keyword>
<evidence type="ECO:0000313" key="3">
    <source>
        <dbReference type="Proteomes" id="UP000215914"/>
    </source>
</evidence>
<evidence type="ECO:0000256" key="1">
    <source>
        <dbReference type="SAM" id="Phobius"/>
    </source>
</evidence>
<gene>
    <name evidence="2" type="ORF">HanXRQr2_Chr14g0638471</name>
</gene>
<accession>A0A9K3E9W1</accession>
<comment type="caution">
    <text evidence="2">The sequence shown here is derived from an EMBL/GenBank/DDBJ whole genome shotgun (WGS) entry which is preliminary data.</text>
</comment>
<keyword evidence="3" id="KW-1185">Reference proteome</keyword>
<evidence type="ECO:0000313" key="2">
    <source>
        <dbReference type="EMBL" id="KAF5768619.1"/>
    </source>
</evidence>
<keyword evidence="1" id="KW-0812">Transmembrane</keyword>
<name>A0A9K3E9W1_HELAN</name>
<keyword evidence="1" id="KW-0472">Membrane</keyword>
<proteinExistence type="predicted"/>
<feature type="transmembrane region" description="Helical" evidence="1">
    <location>
        <begin position="21"/>
        <end position="43"/>
    </location>
</feature>
<dbReference type="EMBL" id="MNCJ02000329">
    <property type="protein sequence ID" value="KAF5768619.1"/>
    <property type="molecule type" value="Genomic_DNA"/>
</dbReference>
<organism evidence="2 3">
    <name type="scientific">Helianthus annuus</name>
    <name type="common">Common sunflower</name>
    <dbReference type="NCBI Taxonomy" id="4232"/>
    <lineage>
        <taxon>Eukaryota</taxon>
        <taxon>Viridiplantae</taxon>
        <taxon>Streptophyta</taxon>
        <taxon>Embryophyta</taxon>
        <taxon>Tracheophyta</taxon>
        <taxon>Spermatophyta</taxon>
        <taxon>Magnoliopsida</taxon>
        <taxon>eudicotyledons</taxon>
        <taxon>Gunneridae</taxon>
        <taxon>Pentapetalae</taxon>
        <taxon>asterids</taxon>
        <taxon>campanulids</taxon>
        <taxon>Asterales</taxon>
        <taxon>Asteraceae</taxon>
        <taxon>Asteroideae</taxon>
        <taxon>Heliantheae alliance</taxon>
        <taxon>Heliantheae</taxon>
        <taxon>Helianthus</taxon>
    </lineage>
</organism>
<dbReference type="Proteomes" id="UP000215914">
    <property type="component" value="Unassembled WGS sequence"/>
</dbReference>